<proteinExistence type="predicted"/>
<gene>
    <name evidence="1" type="ORF">FMAN_03339</name>
</gene>
<reference evidence="2" key="1">
    <citation type="journal article" date="2016" name="Genome Biol. Evol.">
        <title>Comparative 'omics' of the Fusarium fujikuroi species complex highlights differences in genetic potential and metabolite synthesis.</title>
        <authorList>
            <person name="Niehaus E.-M."/>
            <person name="Muensterkoetter M."/>
            <person name="Proctor R.H."/>
            <person name="Brown D.W."/>
            <person name="Sharon A."/>
            <person name="Idan Y."/>
            <person name="Oren-Young L."/>
            <person name="Sieber C.M."/>
            <person name="Novak O."/>
            <person name="Pencik A."/>
            <person name="Tarkowska D."/>
            <person name="Hromadova K."/>
            <person name="Freeman S."/>
            <person name="Maymon M."/>
            <person name="Elazar M."/>
            <person name="Youssef S.A."/>
            <person name="El-Shabrawy E.S.M."/>
            <person name="Shalaby A.B.A."/>
            <person name="Houterman P."/>
            <person name="Brock N.L."/>
            <person name="Burkhardt I."/>
            <person name="Tsavkelova E.A."/>
            <person name="Dickschat J.S."/>
            <person name="Galuszka P."/>
            <person name="Gueldener U."/>
            <person name="Tudzynski B."/>
        </authorList>
    </citation>
    <scope>NUCLEOTIDE SEQUENCE [LARGE SCALE GENOMIC DNA]</scope>
    <source>
        <strain evidence="2">MRC7560</strain>
    </source>
</reference>
<dbReference type="Proteomes" id="UP000184255">
    <property type="component" value="Unassembled WGS sequence"/>
</dbReference>
<keyword evidence="2" id="KW-1185">Reference proteome</keyword>
<evidence type="ECO:0000313" key="2">
    <source>
        <dbReference type="Proteomes" id="UP000184255"/>
    </source>
</evidence>
<dbReference type="GeneID" id="65082610"/>
<sequence>MLPVESKDLERLVKLNSILILDVDCWGASYLRNILAHGSANITTKQGNKTLPPELWLDIIELVEYYIDENTYKPVYGVAITPRSPNGSSNGSPNGNGTEFSLVCNVLEEWTKCGDLKDGNRINAYDRRLHKPSYKLDPKKDWIAKNEKYYFVITKTVQEDSYSIPVSHLRFEGDFLFRKIRVPDMIARCEDGECSLCGGDRYLDSARPSRREEALMFCNETEFHRQCYWHGVVCPLCIGGEYADAYLEILKSRCRNCDYDDDDEEEEETEEERAEKKRTRNWIRERYQKLGYGRFSYYSNS</sequence>
<dbReference type="RefSeq" id="XP_041682637.1">
    <property type="nucleotide sequence ID" value="XM_041832144.1"/>
</dbReference>
<dbReference type="AlphaFoldDB" id="A0A1L7TFN0"/>
<organism evidence="1 2">
    <name type="scientific">Fusarium mangiferae</name>
    <name type="common">Mango malformation disease fungus</name>
    <dbReference type="NCBI Taxonomy" id="192010"/>
    <lineage>
        <taxon>Eukaryota</taxon>
        <taxon>Fungi</taxon>
        <taxon>Dikarya</taxon>
        <taxon>Ascomycota</taxon>
        <taxon>Pezizomycotina</taxon>
        <taxon>Sordariomycetes</taxon>
        <taxon>Hypocreomycetidae</taxon>
        <taxon>Hypocreales</taxon>
        <taxon>Nectriaceae</taxon>
        <taxon>Fusarium</taxon>
        <taxon>Fusarium fujikuroi species complex</taxon>
    </lineage>
</organism>
<protein>
    <submittedName>
        <fullName evidence="1">Uncharacterized protein</fullName>
    </submittedName>
</protein>
<dbReference type="VEuPathDB" id="FungiDB:FMAN_03339"/>
<accession>A0A1L7TFN0</accession>
<comment type="caution">
    <text evidence="1">The sequence shown here is derived from an EMBL/GenBank/DDBJ whole genome shotgun (WGS) entry which is preliminary data.</text>
</comment>
<name>A0A1L7TFN0_FUSMA</name>
<dbReference type="EMBL" id="FCQH01000006">
    <property type="protein sequence ID" value="CVK94097.1"/>
    <property type="molecule type" value="Genomic_DNA"/>
</dbReference>
<evidence type="ECO:0000313" key="1">
    <source>
        <dbReference type="EMBL" id="CVK94097.1"/>
    </source>
</evidence>